<dbReference type="Proteomes" id="UP000580861">
    <property type="component" value="Unassembled WGS sequence"/>
</dbReference>
<name>A0A841AZ27_9PSEU</name>
<evidence type="ECO:0000313" key="1">
    <source>
        <dbReference type="EMBL" id="MBB5852207.1"/>
    </source>
</evidence>
<accession>A0A841AZ27</accession>
<comment type="caution">
    <text evidence="1">The sequence shown here is derived from an EMBL/GenBank/DDBJ whole genome shotgun (WGS) entry which is preliminary data.</text>
</comment>
<dbReference type="AlphaFoldDB" id="A0A841AZ27"/>
<evidence type="ECO:0000313" key="2">
    <source>
        <dbReference type="Proteomes" id="UP000580861"/>
    </source>
</evidence>
<dbReference type="EMBL" id="JACHMX010000001">
    <property type="protein sequence ID" value="MBB5852207.1"/>
    <property type="molecule type" value="Genomic_DNA"/>
</dbReference>
<keyword evidence="2" id="KW-1185">Reference proteome</keyword>
<reference evidence="1 2" key="1">
    <citation type="submission" date="2020-08" db="EMBL/GenBank/DDBJ databases">
        <title>Sequencing the genomes of 1000 actinobacteria strains.</title>
        <authorList>
            <person name="Klenk H.-P."/>
        </authorList>
    </citation>
    <scope>NUCLEOTIDE SEQUENCE [LARGE SCALE GENOMIC DNA]</scope>
    <source>
        <strain evidence="1 2">DSM 45272</strain>
    </source>
</reference>
<organism evidence="1 2">
    <name type="scientific">Amycolatopsis umgeniensis</name>
    <dbReference type="NCBI Taxonomy" id="336628"/>
    <lineage>
        <taxon>Bacteria</taxon>
        <taxon>Bacillati</taxon>
        <taxon>Actinomycetota</taxon>
        <taxon>Actinomycetes</taxon>
        <taxon>Pseudonocardiales</taxon>
        <taxon>Pseudonocardiaceae</taxon>
        <taxon>Amycolatopsis</taxon>
    </lineage>
</organism>
<sequence length="247" mass="27068">MILLKTASVLRPVLDPSPAEWISSRLGGAFGAASRAVPRGYAAYARICHPAERDRGGWASWSEAAAETGRRAHGTMQWHALVGSPDPVNLTGSLWRGSPPGRGTLPSHSLTALLAVLGDHTSTPETWFCLWEGYAWADEATLSREHLDAPRLRHPGRDYLLFGGPLTSATELGWRPRPNWFEAQSPNLFWPDDRAWCVATEIDFDSTLVAGEETLIDALLDAPGLEVWRIEPDTSLAADADRINRLP</sequence>
<protein>
    <submittedName>
        <fullName evidence="1">Uncharacterized protein</fullName>
    </submittedName>
</protein>
<gene>
    <name evidence="1" type="ORF">HDA45_002294</name>
</gene>
<proteinExistence type="predicted"/>